<dbReference type="Proteomes" id="UP000613840">
    <property type="component" value="Unassembled WGS sequence"/>
</dbReference>
<dbReference type="InterPro" id="IPR009050">
    <property type="entry name" value="Globin-like_sf"/>
</dbReference>
<name>A0A917W6R2_9ACTN</name>
<evidence type="ECO:0000313" key="5">
    <source>
        <dbReference type="EMBL" id="GGL69205.1"/>
    </source>
</evidence>
<keyword evidence="1" id="KW-0813">Transport</keyword>
<keyword evidence="4" id="KW-0408">Iron</keyword>
<dbReference type="GO" id="GO:0020037">
    <property type="term" value="F:heme binding"/>
    <property type="evidence" value="ECO:0007669"/>
    <property type="project" value="InterPro"/>
</dbReference>
<sequence length="154" mass="16876">MPPADSGAPTVFEAAGGADAIMRLAEAWHARCLADPIAEHPFSHGTHPQHTERLAAYWGEMLGGPPAFTSGLGTEAAIVRMHSCNGPHPELDTAAECCFVKALDDARIPDEEPLRTNLVDWFRWSSNLVTYGFEHDQVTDDLRLPKWSWSGPLD</sequence>
<dbReference type="Gene3D" id="1.10.490.10">
    <property type="entry name" value="Globins"/>
    <property type="match status" value="1"/>
</dbReference>
<dbReference type="EMBL" id="BMMZ01000007">
    <property type="protein sequence ID" value="GGL69205.1"/>
    <property type="molecule type" value="Genomic_DNA"/>
</dbReference>
<dbReference type="AlphaFoldDB" id="A0A917W6R2"/>
<reference evidence="5" key="2">
    <citation type="submission" date="2020-09" db="EMBL/GenBank/DDBJ databases">
        <authorList>
            <person name="Sun Q."/>
            <person name="Zhou Y."/>
        </authorList>
    </citation>
    <scope>NUCLEOTIDE SEQUENCE</scope>
    <source>
        <strain evidence="5">CGMCC 4.7306</strain>
    </source>
</reference>
<protein>
    <submittedName>
        <fullName evidence="5">Oxidoreductase</fullName>
    </submittedName>
</protein>
<dbReference type="GO" id="GO:0019825">
    <property type="term" value="F:oxygen binding"/>
    <property type="evidence" value="ECO:0007669"/>
    <property type="project" value="InterPro"/>
</dbReference>
<dbReference type="InterPro" id="IPR001486">
    <property type="entry name" value="Hemoglobin_trunc"/>
</dbReference>
<evidence type="ECO:0000256" key="1">
    <source>
        <dbReference type="ARBA" id="ARBA00022448"/>
    </source>
</evidence>
<keyword evidence="2" id="KW-0349">Heme</keyword>
<dbReference type="SUPFAM" id="SSF46458">
    <property type="entry name" value="Globin-like"/>
    <property type="match status" value="1"/>
</dbReference>
<accession>A0A917W6R2</accession>
<dbReference type="Pfam" id="PF01152">
    <property type="entry name" value="Bac_globin"/>
    <property type="match status" value="1"/>
</dbReference>
<gene>
    <name evidence="5" type="primary">glbN</name>
    <name evidence="5" type="ORF">GCM10011575_29830</name>
</gene>
<dbReference type="InterPro" id="IPR012292">
    <property type="entry name" value="Globin/Proto"/>
</dbReference>
<comment type="caution">
    <text evidence="5">The sequence shown here is derived from an EMBL/GenBank/DDBJ whole genome shotgun (WGS) entry which is preliminary data.</text>
</comment>
<keyword evidence="3" id="KW-0479">Metal-binding</keyword>
<organism evidence="5 6">
    <name type="scientific">Microlunatus endophyticus</name>
    <dbReference type="NCBI Taxonomy" id="1716077"/>
    <lineage>
        <taxon>Bacteria</taxon>
        <taxon>Bacillati</taxon>
        <taxon>Actinomycetota</taxon>
        <taxon>Actinomycetes</taxon>
        <taxon>Propionibacteriales</taxon>
        <taxon>Propionibacteriaceae</taxon>
        <taxon>Microlunatus</taxon>
    </lineage>
</organism>
<reference evidence="5" key="1">
    <citation type="journal article" date="2014" name="Int. J. Syst. Evol. Microbiol.">
        <title>Complete genome sequence of Corynebacterium casei LMG S-19264T (=DSM 44701T), isolated from a smear-ripened cheese.</title>
        <authorList>
            <consortium name="US DOE Joint Genome Institute (JGI-PGF)"/>
            <person name="Walter F."/>
            <person name="Albersmeier A."/>
            <person name="Kalinowski J."/>
            <person name="Ruckert C."/>
        </authorList>
    </citation>
    <scope>NUCLEOTIDE SEQUENCE</scope>
    <source>
        <strain evidence="5">CGMCC 4.7306</strain>
    </source>
</reference>
<proteinExistence type="predicted"/>
<evidence type="ECO:0000256" key="4">
    <source>
        <dbReference type="ARBA" id="ARBA00023004"/>
    </source>
</evidence>
<evidence type="ECO:0000256" key="3">
    <source>
        <dbReference type="ARBA" id="ARBA00022723"/>
    </source>
</evidence>
<dbReference type="GO" id="GO:0046872">
    <property type="term" value="F:metal ion binding"/>
    <property type="evidence" value="ECO:0007669"/>
    <property type="project" value="UniProtKB-KW"/>
</dbReference>
<evidence type="ECO:0000256" key="2">
    <source>
        <dbReference type="ARBA" id="ARBA00022617"/>
    </source>
</evidence>
<dbReference type="CDD" id="cd14775">
    <property type="entry name" value="TrHb2_O-like"/>
    <property type="match status" value="1"/>
</dbReference>
<keyword evidence="6" id="KW-1185">Reference proteome</keyword>
<evidence type="ECO:0000313" key="6">
    <source>
        <dbReference type="Proteomes" id="UP000613840"/>
    </source>
</evidence>